<name>A0AAV2Z8D5_9STRA</name>
<gene>
    <name evidence="2" type="ORF">N0F65_003938</name>
</gene>
<feature type="non-terminal residue" evidence="2">
    <location>
        <position position="1"/>
    </location>
</feature>
<evidence type="ECO:0000256" key="1">
    <source>
        <dbReference type="SAM" id="MobiDB-lite"/>
    </source>
</evidence>
<keyword evidence="3" id="KW-1185">Reference proteome</keyword>
<proteinExistence type="predicted"/>
<sequence length="60" mass="7204">CRRSHQRGKRKTRQEWAQLRSEGNDKVRDVPRRGWKMEHNTALPAPSRDNLEVPSKLRQR</sequence>
<accession>A0AAV2Z8D5</accession>
<reference evidence="2" key="1">
    <citation type="submission" date="2022-11" db="EMBL/GenBank/DDBJ databases">
        <authorList>
            <person name="Morgan W.R."/>
            <person name="Tartar A."/>
        </authorList>
    </citation>
    <scope>NUCLEOTIDE SEQUENCE</scope>
    <source>
        <strain evidence="2">ARSEF 373</strain>
    </source>
</reference>
<evidence type="ECO:0000313" key="3">
    <source>
        <dbReference type="Proteomes" id="UP001146120"/>
    </source>
</evidence>
<comment type="caution">
    <text evidence="2">The sequence shown here is derived from an EMBL/GenBank/DDBJ whole genome shotgun (WGS) entry which is preliminary data.</text>
</comment>
<feature type="region of interest" description="Disordered" evidence="1">
    <location>
        <begin position="1"/>
        <end position="60"/>
    </location>
</feature>
<feature type="compositionally biased region" description="Basic residues" evidence="1">
    <location>
        <begin position="1"/>
        <end position="12"/>
    </location>
</feature>
<reference evidence="2" key="2">
    <citation type="journal article" date="2023" name="Microbiol Resour">
        <title>Decontamination and Annotation of the Draft Genome Sequence of the Oomycete Lagenidium giganteum ARSEF 373.</title>
        <authorList>
            <person name="Morgan W.R."/>
            <person name="Tartar A."/>
        </authorList>
    </citation>
    <scope>NUCLEOTIDE SEQUENCE</scope>
    <source>
        <strain evidence="2">ARSEF 373</strain>
    </source>
</reference>
<protein>
    <submittedName>
        <fullName evidence="2">Uncharacterized protein</fullName>
    </submittedName>
</protein>
<dbReference type="Proteomes" id="UP001146120">
    <property type="component" value="Unassembled WGS sequence"/>
</dbReference>
<feature type="compositionally biased region" description="Basic and acidic residues" evidence="1">
    <location>
        <begin position="22"/>
        <end position="39"/>
    </location>
</feature>
<dbReference type="EMBL" id="DAKRPA010000022">
    <property type="protein sequence ID" value="DBA03218.1"/>
    <property type="molecule type" value="Genomic_DNA"/>
</dbReference>
<dbReference type="AlphaFoldDB" id="A0AAV2Z8D5"/>
<evidence type="ECO:0000313" key="2">
    <source>
        <dbReference type="EMBL" id="DBA03218.1"/>
    </source>
</evidence>
<organism evidence="2 3">
    <name type="scientific">Lagenidium giganteum</name>
    <dbReference type="NCBI Taxonomy" id="4803"/>
    <lineage>
        <taxon>Eukaryota</taxon>
        <taxon>Sar</taxon>
        <taxon>Stramenopiles</taxon>
        <taxon>Oomycota</taxon>
        <taxon>Peronosporomycetes</taxon>
        <taxon>Pythiales</taxon>
        <taxon>Pythiaceae</taxon>
    </lineage>
</organism>